<reference evidence="3 4" key="1">
    <citation type="submission" date="2015-10" db="EMBL/GenBank/DDBJ databases">
        <authorList>
            <person name="Gilbert D.G."/>
        </authorList>
    </citation>
    <scope>NUCLEOTIDE SEQUENCE [LARGE SCALE GENOMIC DNA]</scope>
    <source>
        <strain evidence="3">COMA1</strain>
    </source>
</reference>
<evidence type="ECO:0000313" key="3">
    <source>
        <dbReference type="EMBL" id="CUS39803.1"/>
    </source>
</evidence>
<feature type="domain" description="Moybdenum cofactor oxidoreductase dimerisation" evidence="2">
    <location>
        <begin position="239"/>
        <end position="326"/>
    </location>
</feature>
<dbReference type="EMBL" id="CZQA01000015">
    <property type="protein sequence ID" value="CUS39803.1"/>
    <property type="molecule type" value="Genomic_DNA"/>
</dbReference>
<sequence>MYNLKIMTQTKNSWPMRRRTLLKALGLGTFVGSTSGCDAVGGIFGRMFAVPPRETTYFTPNKKFYVVNYADGAVSASRELNIEQWKVHITGAVQTPTSLGWRDILNRDSYDQISTLMCIDTLPGGDSMGTATWRGISLKKLLLDCGVDTETARDVVFRGIDGYDDSIPFTRAMQDDVMLAFLMNGEKLPQEHGFPLRLLVPGLYGIKNVKWIVEIEVYPGDYRGYWQRKGWTDDGTIKVFSRIDSPGHYQTLRGPEHTFRGIAFGGPNSISKVELSFDAGRTWADCKIEPPMSPYSWVIWTYIWHPPKPGKFQTVVRATDTKGQLQIAEIVRPQPAGASGYHTIISEVESIG</sequence>
<dbReference type="GO" id="GO:0006790">
    <property type="term" value="P:sulfur compound metabolic process"/>
    <property type="evidence" value="ECO:0007669"/>
    <property type="project" value="TreeGrafter"/>
</dbReference>
<dbReference type="PANTHER" id="PTHR19372">
    <property type="entry name" value="SULFITE REDUCTASE"/>
    <property type="match status" value="1"/>
</dbReference>
<dbReference type="Proteomes" id="UP000199032">
    <property type="component" value="Unassembled WGS sequence"/>
</dbReference>
<evidence type="ECO:0000259" key="1">
    <source>
        <dbReference type="Pfam" id="PF00174"/>
    </source>
</evidence>
<dbReference type="InterPro" id="IPR014756">
    <property type="entry name" value="Ig_E-set"/>
</dbReference>
<dbReference type="Gene3D" id="3.90.420.10">
    <property type="entry name" value="Oxidoreductase, molybdopterin-binding domain"/>
    <property type="match status" value="1"/>
</dbReference>
<dbReference type="InterPro" id="IPR005066">
    <property type="entry name" value="MoCF_OxRdtse_dimer"/>
</dbReference>
<dbReference type="InterPro" id="IPR000572">
    <property type="entry name" value="OxRdtase_Mopterin-bd_dom"/>
</dbReference>
<dbReference type="PANTHER" id="PTHR19372:SF7">
    <property type="entry name" value="SULFITE OXIDASE, MITOCHONDRIAL"/>
    <property type="match status" value="1"/>
</dbReference>
<dbReference type="Gene3D" id="2.60.40.650">
    <property type="match status" value="1"/>
</dbReference>
<name>A0A0S4LV02_9BACT</name>
<organism evidence="3 4">
    <name type="scientific">Candidatus Nitrospira nitrosa</name>
    <dbReference type="NCBI Taxonomy" id="1742972"/>
    <lineage>
        <taxon>Bacteria</taxon>
        <taxon>Pseudomonadati</taxon>
        <taxon>Nitrospirota</taxon>
        <taxon>Nitrospiria</taxon>
        <taxon>Nitrospirales</taxon>
        <taxon>Nitrospiraceae</taxon>
        <taxon>Nitrospira</taxon>
    </lineage>
</organism>
<proteinExistence type="predicted"/>
<protein>
    <submittedName>
        <fullName evidence="3">Conserved exported protein</fullName>
    </submittedName>
</protein>
<accession>A0A0S4LV02</accession>
<feature type="domain" description="Oxidoreductase molybdopterin-binding" evidence="1">
    <location>
        <begin position="80"/>
        <end position="226"/>
    </location>
</feature>
<dbReference type="STRING" id="1742972.COMA1_90066"/>
<dbReference type="GO" id="GO:0020037">
    <property type="term" value="F:heme binding"/>
    <property type="evidence" value="ECO:0007669"/>
    <property type="project" value="TreeGrafter"/>
</dbReference>
<dbReference type="Pfam" id="PF00174">
    <property type="entry name" value="Oxidored_molyb"/>
    <property type="match status" value="1"/>
</dbReference>
<gene>
    <name evidence="3" type="ORF">COMA1_90066</name>
</gene>
<dbReference type="GO" id="GO:0008482">
    <property type="term" value="F:sulfite oxidase activity"/>
    <property type="evidence" value="ECO:0007669"/>
    <property type="project" value="TreeGrafter"/>
</dbReference>
<dbReference type="SUPFAM" id="SSF81296">
    <property type="entry name" value="E set domains"/>
    <property type="match status" value="1"/>
</dbReference>
<dbReference type="Pfam" id="PF03404">
    <property type="entry name" value="Mo-co_dimer"/>
    <property type="match status" value="1"/>
</dbReference>
<evidence type="ECO:0000259" key="2">
    <source>
        <dbReference type="Pfam" id="PF03404"/>
    </source>
</evidence>
<dbReference type="InterPro" id="IPR036374">
    <property type="entry name" value="OxRdtase_Mopterin-bd_sf"/>
</dbReference>
<dbReference type="GO" id="GO:0043546">
    <property type="term" value="F:molybdopterin cofactor binding"/>
    <property type="evidence" value="ECO:0007669"/>
    <property type="project" value="TreeGrafter"/>
</dbReference>
<dbReference type="AlphaFoldDB" id="A0A0S4LV02"/>
<dbReference type="SUPFAM" id="SSF56524">
    <property type="entry name" value="Oxidoreductase molybdopterin-binding domain"/>
    <property type="match status" value="1"/>
</dbReference>
<keyword evidence="4" id="KW-1185">Reference proteome</keyword>
<dbReference type="GO" id="GO:0030151">
    <property type="term" value="F:molybdenum ion binding"/>
    <property type="evidence" value="ECO:0007669"/>
    <property type="project" value="InterPro"/>
</dbReference>
<evidence type="ECO:0000313" key="4">
    <source>
        <dbReference type="Proteomes" id="UP000199032"/>
    </source>
</evidence>